<dbReference type="WBParaSite" id="ACRNAN_scaffold14125.g16355.t1">
    <property type="protein sequence ID" value="ACRNAN_scaffold14125.g16355.t1"/>
    <property type="gene ID" value="ACRNAN_scaffold14125.g16355"/>
</dbReference>
<dbReference type="Gene3D" id="3.30.40.10">
    <property type="entry name" value="Zinc/RING finger domain, C3HC4 (zinc finger)"/>
    <property type="match status" value="1"/>
</dbReference>
<dbReference type="InterPro" id="IPR013083">
    <property type="entry name" value="Znf_RING/FYVE/PHD"/>
</dbReference>
<evidence type="ECO:0000256" key="4">
    <source>
        <dbReference type="ARBA" id="ARBA00022833"/>
    </source>
</evidence>
<evidence type="ECO:0000256" key="2">
    <source>
        <dbReference type="ARBA" id="ARBA00022723"/>
    </source>
</evidence>
<dbReference type="InterPro" id="IPR034732">
    <property type="entry name" value="EPHD"/>
</dbReference>
<keyword evidence="7" id="KW-1185">Reference proteome</keyword>
<keyword evidence="4" id="KW-0862">Zinc</keyword>
<accession>A0A914CSN5</accession>
<evidence type="ECO:0000313" key="8">
    <source>
        <dbReference type="WBParaSite" id="ACRNAN_scaffold14125.g16355.t1"/>
    </source>
</evidence>
<dbReference type="PANTHER" id="PTHR14955">
    <property type="entry name" value="RETINOIC ACID INDUCED 1/TRANSCRIPTION FACTOR 20"/>
    <property type="match status" value="1"/>
</dbReference>
<evidence type="ECO:0000259" key="6">
    <source>
        <dbReference type="PROSITE" id="PS51805"/>
    </source>
</evidence>
<protein>
    <submittedName>
        <fullName evidence="8">PHD-type domain-containing protein</fullName>
    </submittedName>
</protein>
<feature type="region of interest" description="Disordered" evidence="5">
    <location>
        <begin position="1"/>
        <end position="29"/>
    </location>
</feature>
<keyword evidence="2" id="KW-0479">Metal-binding</keyword>
<dbReference type="GO" id="GO:0008270">
    <property type="term" value="F:zinc ion binding"/>
    <property type="evidence" value="ECO:0007669"/>
    <property type="project" value="UniProtKB-KW"/>
</dbReference>
<evidence type="ECO:0000256" key="1">
    <source>
        <dbReference type="ARBA" id="ARBA00022553"/>
    </source>
</evidence>
<feature type="domain" description="PHD-type" evidence="6">
    <location>
        <begin position="95"/>
        <end position="224"/>
    </location>
</feature>
<dbReference type="PROSITE" id="PS51805">
    <property type="entry name" value="EPHD"/>
    <property type="match status" value="1"/>
</dbReference>
<evidence type="ECO:0000256" key="5">
    <source>
        <dbReference type="SAM" id="MobiDB-lite"/>
    </source>
</evidence>
<dbReference type="GO" id="GO:0005634">
    <property type="term" value="C:nucleus"/>
    <property type="evidence" value="ECO:0007669"/>
    <property type="project" value="TreeGrafter"/>
</dbReference>
<dbReference type="GO" id="GO:0006357">
    <property type="term" value="P:regulation of transcription by RNA polymerase II"/>
    <property type="evidence" value="ECO:0007669"/>
    <property type="project" value="TreeGrafter"/>
</dbReference>
<name>A0A914CSN5_9BILA</name>
<dbReference type="Proteomes" id="UP000887540">
    <property type="component" value="Unplaced"/>
</dbReference>
<dbReference type="AlphaFoldDB" id="A0A914CSN5"/>
<dbReference type="PANTHER" id="PTHR14955:SF4">
    <property type="entry name" value="PHD-TYPE DOMAIN-CONTAINING PROTEIN"/>
    <property type="match status" value="1"/>
</dbReference>
<proteinExistence type="predicted"/>
<reference evidence="8" key="1">
    <citation type="submission" date="2022-11" db="UniProtKB">
        <authorList>
            <consortium name="WormBaseParasite"/>
        </authorList>
    </citation>
    <scope>IDENTIFICATION</scope>
</reference>
<evidence type="ECO:0000313" key="7">
    <source>
        <dbReference type="Proteomes" id="UP000887540"/>
    </source>
</evidence>
<organism evidence="7 8">
    <name type="scientific">Acrobeloides nanus</name>
    <dbReference type="NCBI Taxonomy" id="290746"/>
    <lineage>
        <taxon>Eukaryota</taxon>
        <taxon>Metazoa</taxon>
        <taxon>Ecdysozoa</taxon>
        <taxon>Nematoda</taxon>
        <taxon>Chromadorea</taxon>
        <taxon>Rhabditida</taxon>
        <taxon>Tylenchina</taxon>
        <taxon>Cephalobomorpha</taxon>
        <taxon>Cephaloboidea</taxon>
        <taxon>Cephalobidae</taxon>
        <taxon>Acrobeloides</taxon>
    </lineage>
</organism>
<keyword evidence="3" id="KW-0863">Zinc-finger</keyword>
<keyword evidence="1" id="KW-0597">Phosphoprotein</keyword>
<sequence>MKVNTDEKAKKKRRKVKKRRVSTRLDEEDVSVVNKLKDRHSRKKDEQGNTIAVLNTNDLTISHPTSYIRIMEKTTESQMNKNLQPELPGDLLSSQWRCALCHERSCKDNLGDLFGPYYVRIHPDNKWPSFLLKSTHKPSRHDWHSLDIWMHGYCALWTPDLHLVGGQFLDLETRVVKYWSQNCTECHRSGATIPISNSKFLHYPCAVKRGCRFDERTFTCHVPTSTI</sequence>
<dbReference type="InterPro" id="IPR052440">
    <property type="entry name" value="Trans_Reg/Chrom_Remod"/>
</dbReference>
<evidence type="ECO:0000256" key="3">
    <source>
        <dbReference type="ARBA" id="ARBA00022771"/>
    </source>
</evidence>
<feature type="compositionally biased region" description="Basic residues" evidence="5">
    <location>
        <begin position="10"/>
        <end position="22"/>
    </location>
</feature>